<feature type="domain" description="N-acetyltransferase" evidence="1">
    <location>
        <begin position="72"/>
        <end position="230"/>
    </location>
</feature>
<dbReference type="EMBL" id="JAPQKP010000003">
    <property type="protein sequence ID" value="KAJ5199672.1"/>
    <property type="molecule type" value="Genomic_DNA"/>
</dbReference>
<gene>
    <name evidence="2" type="ORF">N7472_004876</name>
</gene>
<comment type="caution">
    <text evidence="2">The sequence shown here is derived from an EMBL/GenBank/DDBJ whole genome shotgun (WGS) entry which is preliminary data.</text>
</comment>
<dbReference type="PROSITE" id="PS51186">
    <property type="entry name" value="GNAT"/>
    <property type="match status" value="1"/>
</dbReference>
<reference evidence="2" key="2">
    <citation type="journal article" date="2023" name="IMA Fungus">
        <title>Comparative genomic study of the Penicillium genus elucidates a diverse pangenome and 15 lateral gene transfer events.</title>
        <authorList>
            <person name="Petersen C."/>
            <person name="Sorensen T."/>
            <person name="Nielsen M.R."/>
            <person name="Sondergaard T.E."/>
            <person name="Sorensen J.L."/>
            <person name="Fitzpatrick D.A."/>
            <person name="Frisvad J.C."/>
            <person name="Nielsen K.L."/>
        </authorList>
    </citation>
    <scope>NUCLEOTIDE SEQUENCE</scope>
    <source>
        <strain evidence="2">IBT 16849</strain>
    </source>
</reference>
<keyword evidence="3" id="KW-1185">Reference proteome</keyword>
<evidence type="ECO:0000313" key="2">
    <source>
        <dbReference type="EMBL" id="KAJ5199672.1"/>
    </source>
</evidence>
<evidence type="ECO:0000259" key="1">
    <source>
        <dbReference type="PROSITE" id="PS51186"/>
    </source>
</evidence>
<dbReference type="SUPFAM" id="SSF55729">
    <property type="entry name" value="Acyl-CoA N-acyltransferases (Nat)"/>
    <property type="match status" value="1"/>
</dbReference>
<name>A0A9W9MFX3_9EURO</name>
<evidence type="ECO:0000313" key="3">
    <source>
        <dbReference type="Proteomes" id="UP001150879"/>
    </source>
</evidence>
<protein>
    <submittedName>
        <fullName evidence="2">Acyl-CoA N-acyltransferase</fullName>
    </submittedName>
</protein>
<sequence length="240" mass="26936">MAFIIQPCFPEDAPGLAATMMGARLTDPHWRYLWENPSAESIIPGAIKRVPWTLMSSTETKRHQKAIDVETGQVVGYARWSLPPIMAKKGDVWLEAQVAERTSADRAMYETQYQENTRNGQPIGLKGGEMMRYRSRPLEEADARIMPGGPFLTLDYLTTDPSFWRRGIGRMLVQSGLQIADQQGIKTYVMSEPAALKLYLSLGFQLVDTVSVDYSQYGGTEPVVMYFLVREPYQAESVGA</sequence>
<dbReference type="PANTHER" id="PTHR42791:SF2">
    <property type="entry name" value="N-ACETYLTRANSFERASE DOMAIN-CONTAINING PROTEIN"/>
    <property type="match status" value="1"/>
</dbReference>
<accession>A0A9W9MFX3</accession>
<dbReference type="PANTHER" id="PTHR42791">
    <property type="entry name" value="GNAT FAMILY ACETYLTRANSFERASE"/>
    <property type="match status" value="1"/>
</dbReference>
<dbReference type="Proteomes" id="UP001150879">
    <property type="component" value="Unassembled WGS sequence"/>
</dbReference>
<dbReference type="OrthoDB" id="61113at2759"/>
<dbReference type="CDD" id="cd04301">
    <property type="entry name" value="NAT_SF"/>
    <property type="match status" value="1"/>
</dbReference>
<organism evidence="2 3">
    <name type="scientific">Penicillium cf. griseofulvum</name>
    <dbReference type="NCBI Taxonomy" id="2972120"/>
    <lineage>
        <taxon>Eukaryota</taxon>
        <taxon>Fungi</taxon>
        <taxon>Dikarya</taxon>
        <taxon>Ascomycota</taxon>
        <taxon>Pezizomycotina</taxon>
        <taxon>Eurotiomycetes</taxon>
        <taxon>Eurotiomycetidae</taxon>
        <taxon>Eurotiales</taxon>
        <taxon>Aspergillaceae</taxon>
        <taxon>Penicillium</taxon>
    </lineage>
</organism>
<proteinExistence type="predicted"/>
<dbReference type="Pfam" id="PF00583">
    <property type="entry name" value="Acetyltransf_1"/>
    <property type="match status" value="1"/>
</dbReference>
<dbReference type="GO" id="GO:0016747">
    <property type="term" value="F:acyltransferase activity, transferring groups other than amino-acyl groups"/>
    <property type="evidence" value="ECO:0007669"/>
    <property type="project" value="InterPro"/>
</dbReference>
<reference evidence="2" key="1">
    <citation type="submission" date="2022-11" db="EMBL/GenBank/DDBJ databases">
        <authorList>
            <person name="Petersen C."/>
        </authorList>
    </citation>
    <scope>NUCLEOTIDE SEQUENCE</scope>
    <source>
        <strain evidence="2">IBT 16849</strain>
    </source>
</reference>
<dbReference type="Gene3D" id="3.40.630.30">
    <property type="match status" value="1"/>
</dbReference>
<dbReference type="InterPro" id="IPR016181">
    <property type="entry name" value="Acyl_CoA_acyltransferase"/>
</dbReference>
<dbReference type="InterPro" id="IPR052523">
    <property type="entry name" value="Trichothecene_AcTrans"/>
</dbReference>
<dbReference type="InterPro" id="IPR000182">
    <property type="entry name" value="GNAT_dom"/>
</dbReference>
<dbReference type="AlphaFoldDB" id="A0A9W9MFX3"/>